<dbReference type="Proteomes" id="UP000004816">
    <property type="component" value="Unassembled WGS sequence"/>
</dbReference>
<evidence type="ECO:0000313" key="1">
    <source>
        <dbReference type="EMBL" id="EFV13528.1"/>
    </source>
</evidence>
<comment type="caution">
    <text evidence="1">The sequence shown here is derived from an EMBL/GenBank/DDBJ whole genome shotgun (WGS) entry which is preliminary data.</text>
</comment>
<name>E5XQ55_SEGRC</name>
<accession>E5XQ55</accession>
<dbReference type="STRING" id="679197.HMPREF9336_01627"/>
<evidence type="ECO:0000313" key="2">
    <source>
        <dbReference type="Proteomes" id="UP000004816"/>
    </source>
</evidence>
<protein>
    <submittedName>
        <fullName evidence="1">Uncharacterized protein</fullName>
    </submittedName>
</protein>
<organism evidence="1 2">
    <name type="scientific">Segniliparus rugosus (strain ATCC BAA-974 / DSM 45345 / CCUG 50838 / CIP 108380 / JCM 13579 / CDC 945)</name>
    <dbReference type="NCBI Taxonomy" id="679197"/>
    <lineage>
        <taxon>Bacteria</taxon>
        <taxon>Bacillati</taxon>
        <taxon>Actinomycetota</taxon>
        <taxon>Actinomycetes</taxon>
        <taxon>Mycobacteriales</taxon>
        <taxon>Segniliparaceae</taxon>
        <taxon>Segniliparus</taxon>
    </lineage>
</organism>
<dbReference type="HOGENOM" id="CLU_2195104_0_0_11"/>
<gene>
    <name evidence="1" type="ORF">HMPREF9336_01627</name>
</gene>
<dbReference type="EMBL" id="ACZI02000001">
    <property type="protein sequence ID" value="EFV13528.1"/>
    <property type="molecule type" value="Genomic_DNA"/>
</dbReference>
<dbReference type="AlphaFoldDB" id="E5XQ55"/>
<keyword evidence="2" id="KW-1185">Reference proteome</keyword>
<proteinExistence type="predicted"/>
<reference evidence="1 2" key="1">
    <citation type="journal article" date="2011" name="Stand. Genomic Sci.">
        <title>High quality draft genome sequence of Segniliparus rugosus CDC 945(T)= (ATCC BAA-974(T)).</title>
        <authorList>
            <person name="Earl A.M."/>
            <person name="Desjardins C.A."/>
            <person name="Fitzgerald M.G."/>
            <person name="Arachchi H.M."/>
            <person name="Zeng Q."/>
            <person name="Mehta T."/>
            <person name="Griggs A."/>
            <person name="Birren B.W."/>
            <person name="Toney N.C."/>
            <person name="Carr J."/>
            <person name="Posey J."/>
            <person name="Butler W.R."/>
        </authorList>
    </citation>
    <scope>NUCLEOTIDE SEQUENCE [LARGE SCALE GENOMIC DNA]</scope>
    <source>
        <strain evidence="2">ATCC BAA-974 / DSM 45345 / CCUG 50838 / CIP 108380 / JCM 13579 / CDC 945</strain>
    </source>
</reference>
<dbReference type="RefSeq" id="WP_007469258.1">
    <property type="nucleotide sequence ID" value="NZ_KI391953.1"/>
</dbReference>
<sequence length="108" mass="11785">MGDDLRVDFDVLKGMGEQFRRIGFGYSGVLEMGGHIWEAFDAIRMPGFQLASAADEAKASAQAAVRAQADRIMAFGDVCVNDAEDYLRVEQAAAASLQQIQDQLEQGR</sequence>